<accession>A0A840R3Z0</accession>
<dbReference type="SUPFAM" id="SSF54637">
    <property type="entry name" value="Thioesterase/thiol ester dehydrase-isomerase"/>
    <property type="match status" value="1"/>
</dbReference>
<keyword evidence="2" id="KW-1185">Reference proteome</keyword>
<organism evidence="1 2">
    <name type="scientific">Zhongshania antarctica</name>
    <dbReference type="NCBI Taxonomy" id="641702"/>
    <lineage>
        <taxon>Bacteria</taxon>
        <taxon>Pseudomonadati</taxon>
        <taxon>Pseudomonadota</taxon>
        <taxon>Gammaproteobacteria</taxon>
        <taxon>Cellvibrionales</taxon>
        <taxon>Spongiibacteraceae</taxon>
        <taxon>Zhongshania</taxon>
    </lineage>
</organism>
<reference evidence="1 2" key="1">
    <citation type="submission" date="2020-08" db="EMBL/GenBank/DDBJ databases">
        <title>Genomic Encyclopedia of Type Strains, Phase IV (KMG-IV): sequencing the most valuable type-strain genomes for metagenomic binning, comparative biology and taxonomic classification.</title>
        <authorList>
            <person name="Goeker M."/>
        </authorList>
    </citation>
    <scope>NUCLEOTIDE SEQUENCE [LARGE SCALE GENOMIC DNA]</scope>
    <source>
        <strain evidence="1 2">DSM 25701</strain>
    </source>
</reference>
<dbReference type="InterPro" id="IPR029069">
    <property type="entry name" value="HotDog_dom_sf"/>
</dbReference>
<evidence type="ECO:0000313" key="2">
    <source>
        <dbReference type="Proteomes" id="UP000536640"/>
    </source>
</evidence>
<protein>
    <submittedName>
        <fullName evidence="1">Acyl-CoA thioesterase FadM</fullName>
    </submittedName>
</protein>
<dbReference type="AlphaFoldDB" id="A0A840R3Z0"/>
<proteinExistence type="predicted"/>
<name>A0A840R3Z0_9GAMM</name>
<evidence type="ECO:0000313" key="1">
    <source>
        <dbReference type="EMBL" id="MBB5187865.1"/>
    </source>
</evidence>
<dbReference type="Pfam" id="PF13279">
    <property type="entry name" value="4HBT_2"/>
    <property type="match status" value="1"/>
</dbReference>
<dbReference type="Proteomes" id="UP000536640">
    <property type="component" value="Unassembled WGS sequence"/>
</dbReference>
<dbReference type="CDD" id="cd00586">
    <property type="entry name" value="4HBT"/>
    <property type="match status" value="1"/>
</dbReference>
<sequence length="148" mass="16687">MTSSTMPRKTIELPERFLFTTDYVVLYSDVNVANHLAADRIPSIAIEAQLRFIIALGYEQATAFEEAGLIMAHSEISYLSETDYGDRLEIDVTAVNFTAKSFDLLFRLRNLSKGLETARIRNTMLFFDYNSKSVCAVPESFKANVAKL</sequence>
<gene>
    <name evidence="1" type="ORF">HNQ57_002143</name>
</gene>
<dbReference type="RefSeq" id="WP_221301660.1">
    <property type="nucleotide sequence ID" value="NZ_JACHHW010000005.1"/>
</dbReference>
<dbReference type="Gene3D" id="3.10.129.10">
    <property type="entry name" value="Hotdog Thioesterase"/>
    <property type="match status" value="1"/>
</dbReference>
<dbReference type="EMBL" id="JACHHW010000005">
    <property type="protein sequence ID" value="MBB5187865.1"/>
    <property type="molecule type" value="Genomic_DNA"/>
</dbReference>
<comment type="caution">
    <text evidence="1">The sequence shown here is derived from an EMBL/GenBank/DDBJ whole genome shotgun (WGS) entry which is preliminary data.</text>
</comment>